<sequence>MYISLLVETSPILHNTFFPVELETREKFRTLVNLTVKKDRNHPEVTQTYSLFTGQKKKGIKS</sequence>
<proteinExistence type="predicted"/>
<name>A0A512BEW3_9BACT</name>
<evidence type="ECO:0000313" key="2">
    <source>
        <dbReference type="Proteomes" id="UP000321513"/>
    </source>
</evidence>
<dbReference type="Proteomes" id="UP000321513">
    <property type="component" value="Unassembled WGS sequence"/>
</dbReference>
<keyword evidence="2" id="KW-1185">Reference proteome</keyword>
<organism evidence="1 2">
    <name type="scientific">Segetibacter aerophilus</name>
    <dbReference type="NCBI Taxonomy" id="670293"/>
    <lineage>
        <taxon>Bacteria</taxon>
        <taxon>Pseudomonadati</taxon>
        <taxon>Bacteroidota</taxon>
        <taxon>Chitinophagia</taxon>
        <taxon>Chitinophagales</taxon>
        <taxon>Chitinophagaceae</taxon>
        <taxon>Segetibacter</taxon>
    </lineage>
</organism>
<reference evidence="1 2" key="1">
    <citation type="submission" date="2019-07" db="EMBL/GenBank/DDBJ databases">
        <title>Whole genome shotgun sequence of Segetibacter aerophilus NBRC 106135.</title>
        <authorList>
            <person name="Hosoyama A."/>
            <person name="Uohara A."/>
            <person name="Ohji S."/>
            <person name="Ichikawa N."/>
        </authorList>
    </citation>
    <scope>NUCLEOTIDE SEQUENCE [LARGE SCALE GENOMIC DNA]</scope>
    <source>
        <strain evidence="1 2">NBRC 106135</strain>
    </source>
</reference>
<dbReference type="EMBL" id="BJYT01000011">
    <property type="protein sequence ID" value="GEO10484.1"/>
    <property type="molecule type" value="Genomic_DNA"/>
</dbReference>
<evidence type="ECO:0000313" key="1">
    <source>
        <dbReference type="EMBL" id="GEO10484.1"/>
    </source>
</evidence>
<gene>
    <name evidence="1" type="ORF">SAE01_29800</name>
</gene>
<accession>A0A512BEW3</accession>
<comment type="caution">
    <text evidence="1">The sequence shown here is derived from an EMBL/GenBank/DDBJ whole genome shotgun (WGS) entry which is preliminary data.</text>
</comment>
<protein>
    <submittedName>
        <fullName evidence="1">Uncharacterized protein</fullName>
    </submittedName>
</protein>
<dbReference type="AlphaFoldDB" id="A0A512BEW3"/>